<evidence type="ECO:0000256" key="5">
    <source>
        <dbReference type="ARBA" id="ARBA00022692"/>
    </source>
</evidence>
<feature type="transmembrane region" description="Helical" evidence="8">
    <location>
        <begin position="139"/>
        <end position="158"/>
    </location>
</feature>
<dbReference type="GO" id="GO:0005886">
    <property type="term" value="C:plasma membrane"/>
    <property type="evidence" value="ECO:0007669"/>
    <property type="project" value="UniProtKB-SubCell"/>
</dbReference>
<reference evidence="9 10" key="1">
    <citation type="journal article" date="2012" name="J. Bacteriol.">
        <title>Genome Sequence of Idiomarina xiamenensis Type Strain 10-D-4.</title>
        <authorList>
            <person name="Lai Q."/>
            <person name="Wang L."/>
            <person name="Wang W."/>
            <person name="Shao Z."/>
        </authorList>
    </citation>
    <scope>NUCLEOTIDE SEQUENCE [LARGE SCALE GENOMIC DNA]</scope>
    <source>
        <strain evidence="9 10">10-D-4</strain>
    </source>
</reference>
<dbReference type="Proteomes" id="UP000014115">
    <property type="component" value="Unassembled WGS sequence"/>
</dbReference>
<keyword evidence="6 8" id="KW-1133">Transmembrane helix</keyword>
<evidence type="ECO:0000313" key="9">
    <source>
        <dbReference type="EMBL" id="EKE82079.1"/>
    </source>
</evidence>
<dbReference type="OrthoDB" id="9796260at2"/>
<proteinExistence type="inferred from homology"/>
<keyword evidence="4" id="KW-1003">Cell membrane</keyword>
<feature type="transmembrane region" description="Helical" evidence="8">
    <location>
        <begin position="178"/>
        <end position="200"/>
    </location>
</feature>
<evidence type="ECO:0000256" key="7">
    <source>
        <dbReference type="ARBA" id="ARBA00023136"/>
    </source>
</evidence>
<evidence type="ECO:0000256" key="3">
    <source>
        <dbReference type="ARBA" id="ARBA00022448"/>
    </source>
</evidence>
<evidence type="ECO:0000313" key="10">
    <source>
        <dbReference type="Proteomes" id="UP000014115"/>
    </source>
</evidence>
<name>K2KHD6_9GAMM</name>
<keyword evidence="5 8" id="KW-0812">Transmembrane</keyword>
<dbReference type="InterPro" id="IPR037294">
    <property type="entry name" value="ABC_BtuC-like"/>
</dbReference>
<sequence length="323" mass="35678">MSTPTQPLPHRWNRQLLLLLALLLLGAAAFMSWQLQGNLSYALSRRGWMLLTMLLVGCAAGLSTVIFQTISANRILTPTVMGFDALYVLIQTLIMFTVGANHSLSQSPLMRFSISGSLMCLFAWLLYRRLLGGRQDLHRLLLVGLVFGMLFASLSQLLQRVIDPGEFDVLQSRLFARITLPDSRLIILSSMLIGTISIYLWRQRHCLDALALGREAAINLGINYQQQVSRMLIAVSVLVAISTALIGPLTFLGFVAATLSYQLMAKQTHAHLLLSAALIACLMLVIGQWLLTYGLNMAGVLTVVIELLGGGLFLLTLWRRGRL</sequence>
<keyword evidence="7 8" id="KW-0472">Membrane</keyword>
<dbReference type="InterPro" id="IPR000522">
    <property type="entry name" value="ABC_transptr_permease_BtuC"/>
</dbReference>
<evidence type="ECO:0000256" key="2">
    <source>
        <dbReference type="ARBA" id="ARBA00007935"/>
    </source>
</evidence>
<dbReference type="RefSeq" id="WP_008489278.1">
    <property type="nucleotide sequence ID" value="NZ_AMRG01000012.1"/>
</dbReference>
<feature type="transmembrane region" description="Helical" evidence="8">
    <location>
        <begin position="79"/>
        <end position="97"/>
    </location>
</feature>
<dbReference type="PATRIC" id="fig|740709.3.peg.2000"/>
<feature type="transmembrane region" description="Helical" evidence="8">
    <location>
        <begin position="271"/>
        <end position="291"/>
    </location>
</feature>
<feature type="transmembrane region" description="Helical" evidence="8">
    <location>
        <begin position="231"/>
        <end position="259"/>
    </location>
</feature>
<keyword evidence="10" id="KW-1185">Reference proteome</keyword>
<dbReference type="PANTHER" id="PTHR30472:SF19">
    <property type="entry name" value="PETROBACTIN IMPORT SYSTEM PERMEASE PROTEIN YCLO"/>
    <property type="match status" value="1"/>
</dbReference>
<accession>K2KHD6</accession>
<dbReference type="AlphaFoldDB" id="K2KHD6"/>
<evidence type="ECO:0000256" key="4">
    <source>
        <dbReference type="ARBA" id="ARBA00022475"/>
    </source>
</evidence>
<feature type="transmembrane region" description="Helical" evidence="8">
    <location>
        <begin position="297"/>
        <end position="318"/>
    </location>
</feature>
<dbReference type="SUPFAM" id="SSF81345">
    <property type="entry name" value="ABC transporter involved in vitamin B12 uptake, BtuC"/>
    <property type="match status" value="1"/>
</dbReference>
<dbReference type="GO" id="GO:0022857">
    <property type="term" value="F:transmembrane transporter activity"/>
    <property type="evidence" value="ECO:0007669"/>
    <property type="project" value="InterPro"/>
</dbReference>
<evidence type="ECO:0000256" key="1">
    <source>
        <dbReference type="ARBA" id="ARBA00004651"/>
    </source>
</evidence>
<dbReference type="PANTHER" id="PTHR30472">
    <property type="entry name" value="FERRIC ENTEROBACTIN TRANSPORT SYSTEM PERMEASE PROTEIN"/>
    <property type="match status" value="1"/>
</dbReference>
<keyword evidence="3" id="KW-0813">Transport</keyword>
<dbReference type="GO" id="GO:0033214">
    <property type="term" value="P:siderophore-iron import into cell"/>
    <property type="evidence" value="ECO:0007669"/>
    <property type="project" value="TreeGrafter"/>
</dbReference>
<comment type="similarity">
    <text evidence="2">Belongs to the binding-protein-dependent transport system permease family. FecCD subfamily.</text>
</comment>
<evidence type="ECO:0000256" key="6">
    <source>
        <dbReference type="ARBA" id="ARBA00022989"/>
    </source>
</evidence>
<organism evidence="9 10">
    <name type="scientific">Idiomarina xiamenensis 10-D-4</name>
    <dbReference type="NCBI Taxonomy" id="740709"/>
    <lineage>
        <taxon>Bacteria</taxon>
        <taxon>Pseudomonadati</taxon>
        <taxon>Pseudomonadota</taxon>
        <taxon>Gammaproteobacteria</taxon>
        <taxon>Alteromonadales</taxon>
        <taxon>Idiomarinaceae</taxon>
        <taxon>Idiomarina</taxon>
    </lineage>
</organism>
<protein>
    <submittedName>
        <fullName evidence="9">Putative iron transport permease</fullName>
    </submittedName>
</protein>
<dbReference type="Gene3D" id="1.10.3470.10">
    <property type="entry name" value="ABC transporter involved in vitamin B12 uptake, BtuC"/>
    <property type="match status" value="1"/>
</dbReference>
<dbReference type="EMBL" id="AMRG01000012">
    <property type="protein sequence ID" value="EKE82079.1"/>
    <property type="molecule type" value="Genomic_DNA"/>
</dbReference>
<feature type="transmembrane region" description="Helical" evidence="8">
    <location>
        <begin position="109"/>
        <end position="127"/>
    </location>
</feature>
<dbReference type="eggNOG" id="COG4605">
    <property type="taxonomic scope" value="Bacteria"/>
</dbReference>
<evidence type="ECO:0000256" key="8">
    <source>
        <dbReference type="SAM" id="Phobius"/>
    </source>
</evidence>
<dbReference type="Pfam" id="PF01032">
    <property type="entry name" value="FecCD"/>
    <property type="match status" value="1"/>
</dbReference>
<comment type="caution">
    <text evidence="9">The sequence shown here is derived from an EMBL/GenBank/DDBJ whole genome shotgun (WGS) entry which is preliminary data.</text>
</comment>
<gene>
    <name evidence="9" type="ORF">A10D4_09889</name>
</gene>
<comment type="subcellular location">
    <subcellularLocation>
        <location evidence="1">Cell membrane</location>
        <topology evidence="1">Multi-pass membrane protein</topology>
    </subcellularLocation>
</comment>
<dbReference type="STRING" id="740709.A10D4_09889"/>
<feature type="transmembrane region" description="Helical" evidence="8">
    <location>
        <begin position="48"/>
        <end position="67"/>
    </location>
</feature>